<evidence type="ECO:0000313" key="2">
    <source>
        <dbReference type="EMBL" id="AWL60805.1"/>
    </source>
</evidence>
<evidence type="ECO:0000313" key="1">
    <source>
        <dbReference type="EMBL" id="AWL54880.1"/>
    </source>
</evidence>
<proteinExistence type="predicted"/>
<name>A0AAI8IRQ4_9ENTR</name>
<dbReference type="Proteomes" id="UP000245649">
    <property type="component" value="Plasmid pKPC_CAV2018-435"/>
</dbReference>
<geneLocation type="plasmid" evidence="3">
    <name>pkpc_cav2018-435</name>
</geneLocation>
<keyword evidence="2" id="KW-0614">Plasmid</keyword>
<evidence type="ECO:0000313" key="4">
    <source>
        <dbReference type="Proteomes" id="UP000245760"/>
    </source>
</evidence>
<dbReference type="AlphaFoldDB" id="A0AAI8IRQ4"/>
<geneLocation type="plasmid" evidence="2">
    <name>pKPC_CAV2018-435</name>
</geneLocation>
<protein>
    <submittedName>
        <fullName evidence="2">Uncharacterized protein</fullName>
    </submittedName>
</protein>
<geneLocation type="plasmid" evidence="1">
    <name>pKPC_CAV1947-412</name>
</geneLocation>
<organism evidence="2 3">
    <name type="scientific">Klebsiella quasipneumoniae</name>
    <dbReference type="NCBI Taxonomy" id="1463165"/>
    <lineage>
        <taxon>Bacteria</taxon>
        <taxon>Pseudomonadati</taxon>
        <taxon>Pseudomonadota</taxon>
        <taxon>Gammaproteobacteria</taxon>
        <taxon>Enterobacterales</taxon>
        <taxon>Enterobacteriaceae</taxon>
        <taxon>Klebsiella/Raoultella group</taxon>
        <taxon>Klebsiella</taxon>
        <taxon>Klebsiella pneumoniae complex</taxon>
    </lineage>
</organism>
<dbReference type="Proteomes" id="UP000245760">
    <property type="component" value="Plasmid pKPC_CAV1947-412"/>
</dbReference>
<geneLocation type="plasmid" evidence="4">
    <name>pkpc_cav1947-412</name>
</geneLocation>
<gene>
    <name evidence="2" type="ORF">DKC00_03240</name>
    <name evidence="1" type="ORF">DKC11_03080</name>
</gene>
<reference evidence="3 4" key="1">
    <citation type="submission" date="2018-05" db="EMBL/GenBank/DDBJ databases">
        <title>Klebsiella quasipneumonaiae provides a window into carbapenemase gene transfer, plasmid rearrangements and nosocomial acquisition from the hospital environment.</title>
        <authorList>
            <person name="Mathers A.J."/>
            <person name="Vegesana K."/>
            <person name="Stoesser N."/>
            <person name="Crook D."/>
            <person name="Vaughan A."/>
            <person name="Barry K."/>
            <person name="Parikh H."/>
            <person name="Sebra R."/>
            <person name="Kotay S."/>
            <person name="Walker A.S."/>
            <person name="Sheppard A.E."/>
        </authorList>
    </citation>
    <scope>NUCLEOTIDE SEQUENCE [LARGE SCALE GENOMIC DNA]</scope>
    <source>
        <strain evidence="1 4">CAV1947</strain>
        <strain evidence="2 3">CAV2018</strain>
        <plasmid evidence="1">pKPC_CAV1947-412</plasmid>
        <plasmid evidence="4">pkpc_cav1947-412</plasmid>
        <plasmid evidence="3">pkpc_cav2018-435</plasmid>
        <plasmid evidence="2">pKPC_CAV2018-435</plasmid>
    </source>
</reference>
<sequence length="98" mass="11082">MSSLMLPPPVQQTLAKAALTYRFAEEHQPVTESSLLTPCRWQDESADLWTTCQRIQDNLIKDGLYGRNAKGARTYTRVISGMTATHDVLFNAEQPVHY</sequence>
<dbReference type="EMBL" id="CP029431">
    <property type="protein sequence ID" value="AWL60805.1"/>
    <property type="molecule type" value="Genomic_DNA"/>
</dbReference>
<accession>A0AAI8IRQ4</accession>
<dbReference type="EMBL" id="CP029442">
    <property type="protein sequence ID" value="AWL54880.1"/>
    <property type="molecule type" value="Genomic_DNA"/>
</dbReference>
<keyword evidence="4" id="KW-1185">Reference proteome</keyword>
<evidence type="ECO:0000313" key="3">
    <source>
        <dbReference type="Proteomes" id="UP000245649"/>
    </source>
</evidence>